<evidence type="ECO:0000313" key="2">
    <source>
        <dbReference type="EMBL" id="KZP07435.1"/>
    </source>
</evidence>
<dbReference type="AlphaFoldDB" id="A0A167XPM5"/>
<feature type="chain" id="PRO_5007894455" evidence="1">
    <location>
        <begin position="30"/>
        <end position="155"/>
    </location>
</feature>
<gene>
    <name evidence="2" type="ORF">FIBSPDRAFT_287147</name>
</gene>
<sequence>MTSVMLMSIFHCHMQLLVLDTCATWTSSALRTARACSLPTWLGIFRSSLKCIPNKHIFQGSAPLNSDSDAYMIEERFWAKPITRLQRSRFLSPFPPCHRYGPIYNADQWRPLAAETKPFPIPMEEPWNRSGLHVSGEELRHILAVLRMGLAASST</sequence>
<name>A0A167XPM5_9AGAM</name>
<keyword evidence="3" id="KW-1185">Reference proteome</keyword>
<organism evidence="2 3">
    <name type="scientific">Athelia psychrophila</name>
    <dbReference type="NCBI Taxonomy" id="1759441"/>
    <lineage>
        <taxon>Eukaryota</taxon>
        <taxon>Fungi</taxon>
        <taxon>Dikarya</taxon>
        <taxon>Basidiomycota</taxon>
        <taxon>Agaricomycotina</taxon>
        <taxon>Agaricomycetes</taxon>
        <taxon>Agaricomycetidae</taxon>
        <taxon>Atheliales</taxon>
        <taxon>Atheliaceae</taxon>
        <taxon>Athelia</taxon>
    </lineage>
</organism>
<evidence type="ECO:0000256" key="1">
    <source>
        <dbReference type="SAM" id="SignalP"/>
    </source>
</evidence>
<accession>A0A167XPM5</accession>
<proteinExistence type="predicted"/>
<dbReference type="EMBL" id="KV417751">
    <property type="protein sequence ID" value="KZP07435.1"/>
    <property type="molecule type" value="Genomic_DNA"/>
</dbReference>
<feature type="signal peptide" evidence="1">
    <location>
        <begin position="1"/>
        <end position="29"/>
    </location>
</feature>
<evidence type="ECO:0000313" key="3">
    <source>
        <dbReference type="Proteomes" id="UP000076532"/>
    </source>
</evidence>
<protein>
    <submittedName>
        <fullName evidence="2">Uncharacterized protein</fullName>
    </submittedName>
</protein>
<reference evidence="2 3" key="1">
    <citation type="journal article" date="2016" name="Mol. Biol. Evol.">
        <title>Comparative Genomics of Early-Diverging Mushroom-Forming Fungi Provides Insights into the Origins of Lignocellulose Decay Capabilities.</title>
        <authorList>
            <person name="Nagy L.G."/>
            <person name="Riley R."/>
            <person name="Tritt A."/>
            <person name="Adam C."/>
            <person name="Daum C."/>
            <person name="Floudas D."/>
            <person name="Sun H."/>
            <person name="Yadav J.S."/>
            <person name="Pangilinan J."/>
            <person name="Larsson K.H."/>
            <person name="Matsuura K."/>
            <person name="Barry K."/>
            <person name="Labutti K."/>
            <person name="Kuo R."/>
            <person name="Ohm R.A."/>
            <person name="Bhattacharya S.S."/>
            <person name="Shirouzu T."/>
            <person name="Yoshinaga Y."/>
            <person name="Martin F.M."/>
            <person name="Grigoriev I.V."/>
            <person name="Hibbett D.S."/>
        </authorList>
    </citation>
    <scope>NUCLEOTIDE SEQUENCE [LARGE SCALE GENOMIC DNA]</scope>
    <source>
        <strain evidence="2 3">CBS 109695</strain>
    </source>
</reference>
<dbReference type="Proteomes" id="UP000076532">
    <property type="component" value="Unassembled WGS sequence"/>
</dbReference>
<keyword evidence="1" id="KW-0732">Signal</keyword>